<dbReference type="EMBL" id="JAAGWQ010000265">
    <property type="protein sequence ID" value="KAF5657855.1"/>
    <property type="molecule type" value="Genomic_DNA"/>
</dbReference>
<feature type="compositionally biased region" description="Basic residues" evidence="1">
    <location>
        <begin position="44"/>
        <end position="53"/>
    </location>
</feature>
<accession>A0A8H5SVK3</accession>
<sequence>MIRGQNPRTSSFSSLSRPYLPSIDENEIASTHPSPSPPTPPLRIPKKSPRRALRNNGLPPPAYIPRPRVYYAPPVSHYSPPSYSYAETKGKFIEHESAYEGSYREKRCCGIDKRRGYCLLVISLVALAVVAIALGIGLSIGLKDDNQHPTKESSTPESPPKFPAGSFAFKADLQNTSTECTSNPSTWRCYPYTEGSSATFFWIITPNDQDSYNISSTENPFAPSFTNLTLNLLDKDTSKERLQFSFSMDKTVVPDGNLTSSNRAAKCTFDDTLIEATLWTKTGRDSDGFGNDKFADWPGVVEIVQRKTFVGSSLTCVDSQGAAIGDVRAGSGACECRYANYETN</sequence>
<keyword evidence="2" id="KW-1133">Transmembrane helix</keyword>
<evidence type="ECO:0000313" key="3">
    <source>
        <dbReference type="EMBL" id="KAF5657855.1"/>
    </source>
</evidence>
<keyword evidence="2" id="KW-0472">Membrane</keyword>
<comment type="caution">
    <text evidence="3">The sequence shown here is derived from an EMBL/GenBank/DDBJ whole genome shotgun (WGS) entry which is preliminary data.</text>
</comment>
<evidence type="ECO:0000313" key="4">
    <source>
        <dbReference type="Proteomes" id="UP000567885"/>
    </source>
</evidence>
<gene>
    <name evidence="3" type="ORF">FHETE_10186</name>
</gene>
<evidence type="ECO:0000256" key="1">
    <source>
        <dbReference type="SAM" id="MobiDB-lite"/>
    </source>
</evidence>
<feature type="region of interest" description="Disordered" evidence="1">
    <location>
        <begin position="1"/>
        <end position="60"/>
    </location>
</feature>
<evidence type="ECO:0000256" key="2">
    <source>
        <dbReference type="SAM" id="Phobius"/>
    </source>
</evidence>
<protein>
    <recommendedName>
        <fullName evidence="5">Tat pathway signal sequence</fullName>
    </recommendedName>
</protein>
<dbReference type="AlphaFoldDB" id="A0A8H5SVK3"/>
<dbReference type="Proteomes" id="UP000567885">
    <property type="component" value="Unassembled WGS sequence"/>
</dbReference>
<feature type="transmembrane region" description="Helical" evidence="2">
    <location>
        <begin position="116"/>
        <end position="142"/>
    </location>
</feature>
<keyword evidence="2" id="KW-0812">Transmembrane</keyword>
<name>A0A8H5SVK3_FUSHE</name>
<keyword evidence="4" id="KW-1185">Reference proteome</keyword>
<reference evidence="3 4" key="1">
    <citation type="submission" date="2020-05" db="EMBL/GenBank/DDBJ databases">
        <title>Identification and distribution of gene clusters putatively required for synthesis of sphingolipid metabolism inhibitors in phylogenetically diverse species of the filamentous fungus Fusarium.</title>
        <authorList>
            <person name="Kim H.-S."/>
            <person name="Busman M."/>
            <person name="Brown D.W."/>
            <person name="Divon H."/>
            <person name="Uhlig S."/>
            <person name="Proctor R.H."/>
        </authorList>
    </citation>
    <scope>NUCLEOTIDE SEQUENCE [LARGE SCALE GENOMIC DNA]</scope>
    <source>
        <strain evidence="3 4">NRRL 20693</strain>
    </source>
</reference>
<proteinExistence type="predicted"/>
<dbReference type="OrthoDB" id="5296155at2759"/>
<feature type="compositionally biased region" description="Polar residues" evidence="1">
    <location>
        <begin position="1"/>
        <end position="16"/>
    </location>
</feature>
<evidence type="ECO:0008006" key="5">
    <source>
        <dbReference type="Google" id="ProtNLM"/>
    </source>
</evidence>
<organism evidence="3 4">
    <name type="scientific">Fusarium heterosporum</name>
    <dbReference type="NCBI Taxonomy" id="42747"/>
    <lineage>
        <taxon>Eukaryota</taxon>
        <taxon>Fungi</taxon>
        <taxon>Dikarya</taxon>
        <taxon>Ascomycota</taxon>
        <taxon>Pezizomycotina</taxon>
        <taxon>Sordariomycetes</taxon>
        <taxon>Hypocreomycetidae</taxon>
        <taxon>Hypocreales</taxon>
        <taxon>Nectriaceae</taxon>
        <taxon>Fusarium</taxon>
        <taxon>Fusarium heterosporum species complex</taxon>
    </lineage>
</organism>
<feature type="compositionally biased region" description="Pro residues" evidence="1">
    <location>
        <begin position="34"/>
        <end position="43"/>
    </location>
</feature>